<evidence type="ECO:0000313" key="3">
    <source>
        <dbReference type="Proteomes" id="UP001161247"/>
    </source>
</evidence>
<sequence length="333" mass="36248">MARTPRCCSCSPKCLLIFFLLSAIPIGYLIHLETTKPAGHVFEYYSPGWMRECSKWDHLNGRFVVSFFDGGMGVVPVSSDSDKKLEEITVVKEADLAGNASLGFAIDGSRNRVLVAIADMFGNKYSALAAYDLSTWTRIFLTQLSGPDDEKAFADDVAVDEEGNSYVTDPKASKIWKVGPNGEFLGTIRNPLFNPDGWANKLVGLNGIVYHPNGYLLVIHTFAGKLYKITNIGSGNGIAQVAVELVNIVEGGSLKFGDGLQLLSPTKLVAAGNPTRLVESTDDWATAKVLRSIKGASHRIVTAATVKDDKVYLNHMFGLGYPKRKHILLEAVF</sequence>
<keyword evidence="1" id="KW-0732">Signal</keyword>
<dbReference type="InterPro" id="IPR053224">
    <property type="entry name" value="Sensory_adhesion_molecule"/>
</dbReference>
<dbReference type="PANTHER" id="PTHR31460">
    <property type="match status" value="1"/>
</dbReference>
<dbReference type="EMBL" id="OX459122">
    <property type="protein sequence ID" value="CAI9105480.1"/>
    <property type="molecule type" value="Genomic_DNA"/>
</dbReference>
<reference evidence="2" key="1">
    <citation type="submission" date="2023-03" db="EMBL/GenBank/DDBJ databases">
        <authorList>
            <person name="Julca I."/>
        </authorList>
    </citation>
    <scope>NUCLEOTIDE SEQUENCE</scope>
</reference>
<name>A0AAV1DEP0_OLDCO</name>
<accession>A0AAV1DEP0</accession>
<feature type="chain" id="PRO_5043651110" evidence="1">
    <location>
        <begin position="30"/>
        <end position="333"/>
    </location>
</feature>
<protein>
    <submittedName>
        <fullName evidence="2">OLC1v1004410C1</fullName>
    </submittedName>
</protein>
<keyword evidence="3" id="KW-1185">Reference proteome</keyword>
<gene>
    <name evidence="2" type="ORF">OLC1_LOCUS14167</name>
</gene>
<evidence type="ECO:0000313" key="2">
    <source>
        <dbReference type="EMBL" id="CAI9105480.1"/>
    </source>
</evidence>
<dbReference type="Gene3D" id="2.120.10.30">
    <property type="entry name" value="TolB, C-terminal domain"/>
    <property type="match status" value="1"/>
</dbReference>
<organism evidence="2 3">
    <name type="scientific">Oldenlandia corymbosa var. corymbosa</name>
    <dbReference type="NCBI Taxonomy" id="529605"/>
    <lineage>
        <taxon>Eukaryota</taxon>
        <taxon>Viridiplantae</taxon>
        <taxon>Streptophyta</taxon>
        <taxon>Embryophyta</taxon>
        <taxon>Tracheophyta</taxon>
        <taxon>Spermatophyta</taxon>
        <taxon>Magnoliopsida</taxon>
        <taxon>eudicotyledons</taxon>
        <taxon>Gunneridae</taxon>
        <taxon>Pentapetalae</taxon>
        <taxon>asterids</taxon>
        <taxon>lamiids</taxon>
        <taxon>Gentianales</taxon>
        <taxon>Rubiaceae</taxon>
        <taxon>Rubioideae</taxon>
        <taxon>Spermacoceae</taxon>
        <taxon>Hedyotis-Oldenlandia complex</taxon>
        <taxon>Oldenlandia</taxon>
    </lineage>
</organism>
<evidence type="ECO:0000256" key="1">
    <source>
        <dbReference type="SAM" id="SignalP"/>
    </source>
</evidence>
<dbReference type="Proteomes" id="UP001161247">
    <property type="component" value="Chromosome 5"/>
</dbReference>
<dbReference type="PANTHER" id="PTHR31460:SF0">
    <property type="entry name" value="CALCIUM-DEPENDENT PHOSPHOTRIESTERASE SUPERFAMILY PROTEIN-RELATED"/>
    <property type="match status" value="1"/>
</dbReference>
<proteinExistence type="predicted"/>
<feature type="signal peptide" evidence="1">
    <location>
        <begin position="1"/>
        <end position="29"/>
    </location>
</feature>
<dbReference type="AlphaFoldDB" id="A0AAV1DEP0"/>
<dbReference type="SUPFAM" id="SSF63829">
    <property type="entry name" value="Calcium-dependent phosphotriesterase"/>
    <property type="match status" value="1"/>
</dbReference>
<dbReference type="GO" id="GO:0005783">
    <property type="term" value="C:endoplasmic reticulum"/>
    <property type="evidence" value="ECO:0007669"/>
    <property type="project" value="TreeGrafter"/>
</dbReference>
<dbReference type="InterPro" id="IPR011042">
    <property type="entry name" value="6-blade_b-propeller_TolB-like"/>
</dbReference>